<evidence type="ECO:0000313" key="1">
    <source>
        <dbReference type="EMBL" id="KAH6929460.1"/>
    </source>
</evidence>
<sequence>MFLLCPSLHRALLSSATAHVSFSIEEMKGVEFCQRDKGCHHLTTVTFCGPEWLIVNRQRVLPVRLVAVCGSGSRVFDPTASEAAFVWRLAAHSEIENEGSVAL</sequence>
<dbReference type="EMBL" id="CM023485">
    <property type="protein sequence ID" value="KAH6929460.1"/>
    <property type="molecule type" value="Genomic_DNA"/>
</dbReference>
<reference evidence="1" key="1">
    <citation type="submission" date="2020-05" db="EMBL/GenBank/DDBJ databases">
        <title>Large-scale comparative analyses of tick genomes elucidate their genetic diversity and vector capacities.</title>
        <authorList>
            <person name="Jia N."/>
            <person name="Wang J."/>
            <person name="Shi W."/>
            <person name="Du L."/>
            <person name="Sun Y."/>
            <person name="Zhan W."/>
            <person name="Jiang J."/>
            <person name="Wang Q."/>
            <person name="Zhang B."/>
            <person name="Ji P."/>
            <person name="Sakyi L.B."/>
            <person name="Cui X."/>
            <person name="Yuan T."/>
            <person name="Jiang B."/>
            <person name="Yang W."/>
            <person name="Lam T.T.-Y."/>
            <person name="Chang Q."/>
            <person name="Ding S."/>
            <person name="Wang X."/>
            <person name="Zhu J."/>
            <person name="Ruan X."/>
            <person name="Zhao L."/>
            <person name="Wei J."/>
            <person name="Que T."/>
            <person name="Du C."/>
            <person name="Cheng J."/>
            <person name="Dai P."/>
            <person name="Han X."/>
            <person name="Huang E."/>
            <person name="Gao Y."/>
            <person name="Liu J."/>
            <person name="Shao H."/>
            <person name="Ye R."/>
            <person name="Li L."/>
            <person name="Wei W."/>
            <person name="Wang X."/>
            <person name="Wang C."/>
            <person name="Yang T."/>
            <person name="Huo Q."/>
            <person name="Li W."/>
            <person name="Guo W."/>
            <person name="Chen H."/>
            <person name="Zhou L."/>
            <person name="Ni X."/>
            <person name="Tian J."/>
            <person name="Zhou Y."/>
            <person name="Sheng Y."/>
            <person name="Liu T."/>
            <person name="Pan Y."/>
            <person name="Xia L."/>
            <person name="Li J."/>
            <person name="Zhao F."/>
            <person name="Cao W."/>
        </authorList>
    </citation>
    <scope>NUCLEOTIDE SEQUENCE</scope>
    <source>
        <strain evidence="1">Hyas-2018</strain>
    </source>
</reference>
<evidence type="ECO:0000313" key="2">
    <source>
        <dbReference type="Proteomes" id="UP000821845"/>
    </source>
</evidence>
<organism evidence="1 2">
    <name type="scientific">Hyalomma asiaticum</name>
    <name type="common">Tick</name>
    <dbReference type="NCBI Taxonomy" id="266040"/>
    <lineage>
        <taxon>Eukaryota</taxon>
        <taxon>Metazoa</taxon>
        <taxon>Ecdysozoa</taxon>
        <taxon>Arthropoda</taxon>
        <taxon>Chelicerata</taxon>
        <taxon>Arachnida</taxon>
        <taxon>Acari</taxon>
        <taxon>Parasitiformes</taxon>
        <taxon>Ixodida</taxon>
        <taxon>Ixodoidea</taxon>
        <taxon>Ixodidae</taxon>
        <taxon>Hyalomminae</taxon>
        <taxon>Hyalomma</taxon>
    </lineage>
</organism>
<name>A0ACB7S4A4_HYAAI</name>
<dbReference type="Proteomes" id="UP000821845">
    <property type="component" value="Chromosome 5"/>
</dbReference>
<proteinExistence type="predicted"/>
<protein>
    <submittedName>
        <fullName evidence="1">Uncharacterized protein</fullName>
    </submittedName>
</protein>
<accession>A0ACB7S4A4</accession>
<comment type="caution">
    <text evidence="1">The sequence shown here is derived from an EMBL/GenBank/DDBJ whole genome shotgun (WGS) entry which is preliminary data.</text>
</comment>
<keyword evidence="2" id="KW-1185">Reference proteome</keyword>
<gene>
    <name evidence="1" type="ORF">HPB50_000277</name>
</gene>